<sequence>MANKISTELLIMILNNVRSQDLHSSSLVNRNWCKVAIPILWELPLGQEWSKSDETLRKKALCIRTYLSCMDIQARTFLTQFGFDLSSSPPQVTFDYPSFTRKLIISNLLYFISIYSPQIISQKIIDSDQDNYNDINNKNESSKLFREICKLIINRCSFLNYFKLASVPINLSRNFDNYYDLFGSILKLPCAQKAFEKLETFASVTLNDEPVTKLISVQKRLENLSINASHHLDCDSLPWAIISQKGTLKSLRLKSMSFNYFKGKPSAIGQFISLQKLYIENCHGLCLSLASSFTQLNSFHYFHSSNLFDMYPQEFVIKILETANTNLKNICLEFYPTITFNTLSAILNYSESVPGSLETIEIRMGSFSADSLRKFFERWCCKGRGGNKKFILKRTELAQLFTLSDEHFKVIEEYGVQFDMEE</sequence>
<comment type="caution">
    <text evidence="1">The sequence shown here is derived from an EMBL/GenBank/DDBJ whole genome shotgun (WGS) entry which is preliminary data.</text>
</comment>
<dbReference type="EMBL" id="CAJVPK010001260">
    <property type="protein sequence ID" value="CAG8579180.1"/>
    <property type="molecule type" value="Genomic_DNA"/>
</dbReference>
<keyword evidence="2" id="KW-1185">Reference proteome</keyword>
<dbReference type="AlphaFoldDB" id="A0A9N9BX98"/>
<reference evidence="1" key="1">
    <citation type="submission" date="2021-06" db="EMBL/GenBank/DDBJ databases">
        <authorList>
            <person name="Kallberg Y."/>
            <person name="Tangrot J."/>
            <person name="Rosling A."/>
        </authorList>
    </citation>
    <scope>NUCLEOTIDE SEQUENCE</scope>
    <source>
        <strain evidence="1">AZ414A</strain>
    </source>
</reference>
<evidence type="ECO:0000313" key="1">
    <source>
        <dbReference type="EMBL" id="CAG8579180.1"/>
    </source>
</evidence>
<organism evidence="1 2">
    <name type="scientific">Diversispora eburnea</name>
    <dbReference type="NCBI Taxonomy" id="1213867"/>
    <lineage>
        <taxon>Eukaryota</taxon>
        <taxon>Fungi</taxon>
        <taxon>Fungi incertae sedis</taxon>
        <taxon>Mucoromycota</taxon>
        <taxon>Glomeromycotina</taxon>
        <taxon>Glomeromycetes</taxon>
        <taxon>Diversisporales</taxon>
        <taxon>Diversisporaceae</taxon>
        <taxon>Diversispora</taxon>
    </lineage>
</organism>
<dbReference type="Proteomes" id="UP000789706">
    <property type="component" value="Unassembled WGS sequence"/>
</dbReference>
<dbReference type="SUPFAM" id="SSF81383">
    <property type="entry name" value="F-box domain"/>
    <property type="match status" value="1"/>
</dbReference>
<protein>
    <submittedName>
        <fullName evidence="1">9830_t:CDS:1</fullName>
    </submittedName>
</protein>
<accession>A0A9N9BX98</accession>
<proteinExistence type="predicted"/>
<evidence type="ECO:0000313" key="2">
    <source>
        <dbReference type="Proteomes" id="UP000789706"/>
    </source>
</evidence>
<name>A0A9N9BX98_9GLOM</name>
<dbReference type="InterPro" id="IPR036047">
    <property type="entry name" value="F-box-like_dom_sf"/>
</dbReference>
<dbReference type="OrthoDB" id="2631350at2759"/>
<gene>
    <name evidence="1" type="ORF">DEBURN_LOCUS8487</name>
</gene>
<dbReference type="SUPFAM" id="SSF52047">
    <property type="entry name" value="RNI-like"/>
    <property type="match status" value="1"/>
</dbReference>